<accession>A0ABW0MF44</accession>
<dbReference type="Proteomes" id="UP001596045">
    <property type="component" value="Unassembled WGS sequence"/>
</dbReference>
<protein>
    <submittedName>
        <fullName evidence="1">Sulfur reduction protein DsrE</fullName>
    </submittedName>
</protein>
<sequence>MAKYLLIESRDPFENNIVARQYDLAVNLVKEGNQVTLFLVQNGVLPARPSSCSSLLTDTALAGVEVLADDFALRERGIGATQLAEGVKAAPLSVVIDQLAEGRKAIWH</sequence>
<gene>
    <name evidence="1" type="ORF">ACFPM8_16335</name>
</gene>
<name>A0ABW0MF44_9BURK</name>
<keyword evidence="2" id="KW-1185">Reference proteome</keyword>
<evidence type="ECO:0000313" key="2">
    <source>
        <dbReference type="Proteomes" id="UP001596045"/>
    </source>
</evidence>
<evidence type="ECO:0000313" key="1">
    <source>
        <dbReference type="EMBL" id="MFC5475531.1"/>
    </source>
</evidence>
<dbReference type="InterPro" id="IPR027396">
    <property type="entry name" value="DsrEFH-like"/>
</dbReference>
<dbReference type="EMBL" id="JBHSMT010000028">
    <property type="protein sequence ID" value="MFC5475531.1"/>
    <property type="molecule type" value="Genomic_DNA"/>
</dbReference>
<reference evidence="2" key="1">
    <citation type="journal article" date="2019" name="Int. J. Syst. Evol. Microbiol.">
        <title>The Global Catalogue of Microorganisms (GCM) 10K type strain sequencing project: providing services to taxonomists for standard genome sequencing and annotation.</title>
        <authorList>
            <consortium name="The Broad Institute Genomics Platform"/>
            <consortium name="The Broad Institute Genome Sequencing Center for Infectious Disease"/>
            <person name="Wu L."/>
            <person name="Ma J."/>
        </authorList>
    </citation>
    <scope>NUCLEOTIDE SEQUENCE [LARGE SCALE GENOMIC DNA]</scope>
    <source>
        <strain evidence="2">JCM 17066</strain>
    </source>
</reference>
<dbReference type="Gene3D" id="3.40.1260.10">
    <property type="entry name" value="DsrEFH-like"/>
    <property type="match status" value="1"/>
</dbReference>
<dbReference type="SUPFAM" id="SSF75169">
    <property type="entry name" value="DsrEFH-like"/>
    <property type="match status" value="1"/>
</dbReference>
<comment type="caution">
    <text evidence="1">The sequence shown here is derived from an EMBL/GenBank/DDBJ whole genome shotgun (WGS) entry which is preliminary data.</text>
</comment>
<dbReference type="RefSeq" id="WP_378998913.1">
    <property type="nucleotide sequence ID" value="NZ_JBHSMT010000028.1"/>
</dbReference>
<organism evidence="1 2">
    <name type="scientific">Paraherbaspirillum soli</name>
    <dbReference type="NCBI Taxonomy" id="631222"/>
    <lineage>
        <taxon>Bacteria</taxon>
        <taxon>Pseudomonadati</taxon>
        <taxon>Pseudomonadota</taxon>
        <taxon>Betaproteobacteria</taxon>
        <taxon>Burkholderiales</taxon>
        <taxon>Oxalobacteraceae</taxon>
        <taxon>Paraherbaspirillum</taxon>
    </lineage>
</organism>
<proteinExistence type="predicted"/>